<keyword evidence="2" id="KW-1185">Reference proteome</keyword>
<dbReference type="Proteomes" id="UP001281147">
    <property type="component" value="Unassembled WGS sequence"/>
</dbReference>
<organism evidence="1 2">
    <name type="scientific">Vermiconidia calcicola</name>
    <dbReference type="NCBI Taxonomy" id="1690605"/>
    <lineage>
        <taxon>Eukaryota</taxon>
        <taxon>Fungi</taxon>
        <taxon>Dikarya</taxon>
        <taxon>Ascomycota</taxon>
        <taxon>Pezizomycotina</taxon>
        <taxon>Dothideomycetes</taxon>
        <taxon>Dothideomycetidae</taxon>
        <taxon>Mycosphaerellales</taxon>
        <taxon>Extremaceae</taxon>
        <taxon>Vermiconidia</taxon>
    </lineage>
</organism>
<evidence type="ECO:0000313" key="2">
    <source>
        <dbReference type="Proteomes" id="UP001281147"/>
    </source>
</evidence>
<proteinExistence type="predicted"/>
<name>A0ACC3NDT3_9PEZI</name>
<comment type="caution">
    <text evidence="1">The sequence shown here is derived from an EMBL/GenBank/DDBJ whole genome shotgun (WGS) entry which is preliminary data.</text>
</comment>
<sequence length="75" mass="8784">MSTSLRSKWTHYDRIGADALNEIDILDYDHRAYGCFKLDDDLKDVNAQNYAWFAGEIHWGMYYSKTFEDPEKGIA</sequence>
<evidence type="ECO:0000313" key="1">
    <source>
        <dbReference type="EMBL" id="KAK3715172.1"/>
    </source>
</evidence>
<accession>A0ACC3NDT3</accession>
<gene>
    <name evidence="1" type="ORF">LTR37_007382</name>
</gene>
<protein>
    <submittedName>
        <fullName evidence="1">Uncharacterized protein</fullName>
    </submittedName>
</protein>
<dbReference type="EMBL" id="JAUTXU010000051">
    <property type="protein sequence ID" value="KAK3715172.1"/>
    <property type="molecule type" value="Genomic_DNA"/>
</dbReference>
<reference evidence="1" key="1">
    <citation type="submission" date="2023-07" db="EMBL/GenBank/DDBJ databases">
        <title>Black Yeasts Isolated from many extreme environments.</title>
        <authorList>
            <person name="Coleine C."/>
            <person name="Stajich J.E."/>
            <person name="Selbmann L."/>
        </authorList>
    </citation>
    <scope>NUCLEOTIDE SEQUENCE</scope>
    <source>
        <strain evidence="1">CCFEE 5714</strain>
    </source>
</reference>